<name>A0AA41V3P1_PAPNU</name>
<dbReference type="Proteomes" id="UP001177140">
    <property type="component" value="Unassembled WGS sequence"/>
</dbReference>
<dbReference type="AlphaFoldDB" id="A0AA41V3P1"/>
<dbReference type="PANTHER" id="PTHR46550:SF1">
    <property type="entry name" value="F-BOX PROTEIN 3"/>
    <property type="match status" value="1"/>
</dbReference>
<organism evidence="5 6">
    <name type="scientific">Papaver nudicaule</name>
    <name type="common">Iceland poppy</name>
    <dbReference type="NCBI Taxonomy" id="74823"/>
    <lineage>
        <taxon>Eukaryota</taxon>
        <taxon>Viridiplantae</taxon>
        <taxon>Streptophyta</taxon>
        <taxon>Embryophyta</taxon>
        <taxon>Tracheophyta</taxon>
        <taxon>Spermatophyta</taxon>
        <taxon>Magnoliopsida</taxon>
        <taxon>Ranunculales</taxon>
        <taxon>Papaveraceae</taxon>
        <taxon>Papaveroideae</taxon>
        <taxon>Papaver</taxon>
    </lineage>
</organism>
<dbReference type="SUPFAM" id="SSF81383">
    <property type="entry name" value="F-box domain"/>
    <property type="match status" value="1"/>
</dbReference>
<feature type="compositionally biased region" description="Polar residues" evidence="3">
    <location>
        <begin position="31"/>
        <end position="41"/>
    </location>
</feature>
<dbReference type="GO" id="GO:0005737">
    <property type="term" value="C:cytoplasm"/>
    <property type="evidence" value="ECO:0007669"/>
    <property type="project" value="TreeGrafter"/>
</dbReference>
<evidence type="ECO:0000256" key="1">
    <source>
        <dbReference type="ARBA" id="ARBA00004906"/>
    </source>
</evidence>
<dbReference type="InterPro" id="IPR001810">
    <property type="entry name" value="F-box_dom"/>
</dbReference>
<feature type="compositionally biased region" description="Acidic residues" evidence="3">
    <location>
        <begin position="42"/>
        <end position="52"/>
    </location>
</feature>
<evidence type="ECO:0000313" key="5">
    <source>
        <dbReference type="EMBL" id="MCL7030692.1"/>
    </source>
</evidence>
<dbReference type="PANTHER" id="PTHR46550">
    <property type="entry name" value="F-BOX ONLY PROTEIN 3"/>
    <property type="match status" value="1"/>
</dbReference>
<protein>
    <recommendedName>
        <fullName evidence="4">F-box domain-containing protein</fullName>
    </recommendedName>
</protein>
<sequence length="182" mass="20204">MTISEDEEDANLAHFLESEVLSQSDEDEVPRSSSSIDNNLQDCEDFEEEVEGEASCLPLLSSNDNTNKRLREETNTNVGGSDTQHQGGGGGGGGEKNKKRLKEPTTSTAHEDDQSQNDSRRFPSRQILMLKCSTSESNFSMVPSELFHNILKFLSSEDLIACSCVCKYLNFAASDESLWRRL</sequence>
<keyword evidence="6" id="KW-1185">Reference proteome</keyword>
<proteinExistence type="predicted"/>
<dbReference type="InterPro" id="IPR036047">
    <property type="entry name" value="F-box-like_dom_sf"/>
</dbReference>
<dbReference type="EMBL" id="JAJJMA010104413">
    <property type="protein sequence ID" value="MCL7030692.1"/>
    <property type="molecule type" value="Genomic_DNA"/>
</dbReference>
<dbReference type="SMART" id="SM00256">
    <property type="entry name" value="FBOX"/>
    <property type="match status" value="1"/>
</dbReference>
<feature type="compositionally biased region" description="Polar residues" evidence="3">
    <location>
        <begin position="75"/>
        <end position="85"/>
    </location>
</feature>
<accession>A0AA41V3P1</accession>
<evidence type="ECO:0000256" key="2">
    <source>
        <dbReference type="ARBA" id="ARBA00022786"/>
    </source>
</evidence>
<feature type="domain" description="F-box" evidence="4">
    <location>
        <begin position="136"/>
        <end position="182"/>
    </location>
</feature>
<dbReference type="InterPro" id="IPR052121">
    <property type="entry name" value="F-box_SCF_Substrate_Recog"/>
</dbReference>
<evidence type="ECO:0000259" key="4">
    <source>
        <dbReference type="PROSITE" id="PS50181"/>
    </source>
</evidence>
<feature type="compositionally biased region" description="Basic and acidic residues" evidence="3">
    <location>
        <begin position="109"/>
        <end position="121"/>
    </location>
</feature>
<comment type="caution">
    <text evidence="5">The sequence shown here is derived from an EMBL/GenBank/DDBJ whole genome shotgun (WGS) entry which is preliminary data.</text>
</comment>
<evidence type="ECO:0000256" key="3">
    <source>
        <dbReference type="SAM" id="MobiDB-lite"/>
    </source>
</evidence>
<dbReference type="Gene3D" id="1.20.1280.50">
    <property type="match status" value="1"/>
</dbReference>
<gene>
    <name evidence="5" type="ORF">MKW94_012240</name>
</gene>
<evidence type="ECO:0000313" key="6">
    <source>
        <dbReference type="Proteomes" id="UP001177140"/>
    </source>
</evidence>
<feature type="non-terminal residue" evidence="5">
    <location>
        <position position="1"/>
    </location>
</feature>
<reference evidence="5" key="1">
    <citation type="submission" date="2022-03" db="EMBL/GenBank/DDBJ databases">
        <title>A functionally conserved STORR gene fusion in Papaver species that diverged 16.8 million years ago.</title>
        <authorList>
            <person name="Catania T."/>
        </authorList>
    </citation>
    <scope>NUCLEOTIDE SEQUENCE</scope>
    <source>
        <strain evidence="5">S-191538</strain>
    </source>
</reference>
<dbReference type="PROSITE" id="PS50181">
    <property type="entry name" value="FBOX"/>
    <property type="match status" value="1"/>
</dbReference>
<dbReference type="Pfam" id="PF12937">
    <property type="entry name" value="F-box-like"/>
    <property type="match status" value="1"/>
</dbReference>
<keyword evidence="2" id="KW-0833">Ubl conjugation pathway</keyword>
<feature type="region of interest" description="Disordered" evidence="3">
    <location>
        <begin position="16"/>
        <end position="121"/>
    </location>
</feature>
<comment type="pathway">
    <text evidence="1">Protein modification; protein ubiquitination.</text>
</comment>